<dbReference type="PROSITE" id="PS51808">
    <property type="entry name" value="CHCH"/>
    <property type="match status" value="1"/>
</dbReference>
<dbReference type="Proteomes" id="UP000689129">
    <property type="component" value="Unassembled WGS sequence"/>
</dbReference>
<dbReference type="EMBL" id="JAEMWZ010000407">
    <property type="protein sequence ID" value="KAG7119237.1"/>
    <property type="molecule type" value="Genomic_DNA"/>
</dbReference>
<keyword evidence="4" id="KW-0496">Mitochondrion</keyword>
<dbReference type="SUPFAM" id="SSF47072">
    <property type="entry name" value="Cysteine alpha-hairpin motif"/>
    <property type="match status" value="1"/>
</dbReference>
<evidence type="ECO:0000256" key="5">
    <source>
        <dbReference type="ARBA" id="ARBA00023157"/>
    </source>
</evidence>
<evidence type="ECO:0000256" key="1">
    <source>
        <dbReference type="ARBA" id="ARBA00004569"/>
    </source>
</evidence>
<feature type="disulfide bond" evidence="6">
    <location>
        <begin position="45"/>
        <end position="61"/>
    </location>
</feature>
<comment type="caution">
    <text evidence="7">The sequence shown here is derived from an EMBL/GenBank/DDBJ whole genome shotgun (WGS) entry which is preliminary data.</text>
</comment>
<organism evidence="7 8">
    <name type="scientific">Verticillium longisporum</name>
    <name type="common">Verticillium dahliae var. longisporum</name>
    <dbReference type="NCBI Taxonomy" id="100787"/>
    <lineage>
        <taxon>Eukaryota</taxon>
        <taxon>Fungi</taxon>
        <taxon>Dikarya</taxon>
        <taxon>Ascomycota</taxon>
        <taxon>Pezizomycotina</taxon>
        <taxon>Sordariomycetes</taxon>
        <taxon>Hypocreomycetidae</taxon>
        <taxon>Glomerellales</taxon>
        <taxon>Plectosphaerellaceae</taxon>
        <taxon>Verticillium</taxon>
    </lineage>
</organism>
<reference evidence="7" key="1">
    <citation type="journal article" date="2021" name="Mol. Plant Pathol.">
        <title>A 20-kb lineage-specific genomic region tames virulence in pathogenic amphidiploid Verticillium longisporum.</title>
        <authorList>
            <person name="Harting R."/>
            <person name="Starke J."/>
            <person name="Kusch H."/>
            <person name="Poggeler S."/>
            <person name="Maurus I."/>
            <person name="Schluter R."/>
            <person name="Landesfeind M."/>
            <person name="Bulla I."/>
            <person name="Nowrousian M."/>
            <person name="de Jonge R."/>
            <person name="Stahlhut G."/>
            <person name="Hoff K.J."/>
            <person name="Asshauer K.P."/>
            <person name="Thurmer A."/>
            <person name="Stanke M."/>
            <person name="Daniel R."/>
            <person name="Morgenstern B."/>
            <person name="Thomma B.P.H.J."/>
            <person name="Kronstad J.W."/>
            <person name="Braus-Stromeyer S.A."/>
            <person name="Braus G.H."/>
        </authorList>
    </citation>
    <scope>NUCLEOTIDE SEQUENCE</scope>
    <source>
        <strain evidence="7">Vl32</strain>
    </source>
</reference>
<comment type="subcellular location">
    <subcellularLocation>
        <location evidence="1">Mitochondrion intermembrane space</location>
    </subcellularLocation>
</comment>
<sequence length="78" mass="8735">MTLQADLRDNPPCHARACEIQNCLTRNGFNDAKCQAHVLALYQCCEAFYREQGDSAVSASCPKADLLRLKKKQMTAQM</sequence>
<feature type="disulfide bond" evidence="6">
    <location>
        <begin position="23"/>
        <end position="34"/>
    </location>
</feature>
<proteinExistence type="inferred from homology"/>
<dbReference type="AlphaFoldDB" id="A0A8I2Z977"/>
<comment type="similarity">
    <text evidence="2">Belongs to the CMC4 family.</text>
</comment>
<gene>
    <name evidence="7" type="ORF">HYQ45_015213</name>
</gene>
<dbReference type="Pfam" id="PF08991">
    <property type="entry name" value="CMC4"/>
    <property type="match status" value="1"/>
</dbReference>
<dbReference type="InterPro" id="IPR027179">
    <property type="entry name" value="CMC4"/>
</dbReference>
<evidence type="ECO:0000256" key="4">
    <source>
        <dbReference type="ARBA" id="ARBA00023128"/>
    </source>
</evidence>
<accession>A0A8I2Z977</accession>
<dbReference type="InterPro" id="IPR009069">
    <property type="entry name" value="Cys_alpha_HP_mot_SF"/>
</dbReference>
<dbReference type="OrthoDB" id="13601at2759"/>
<name>A0A8I2Z977_VERLO</name>
<keyword evidence="5 6" id="KW-1015">Disulfide bond</keyword>
<dbReference type="GO" id="GO:0005758">
    <property type="term" value="C:mitochondrial intermembrane space"/>
    <property type="evidence" value="ECO:0007669"/>
    <property type="project" value="UniProtKB-SubCell"/>
</dbReference>
<dbReference type="PANTHER" id="PTHR15590:SF0">
    <property type="entry name" value="CX9C MOTIF-CONTAINING PROTEIN 4"/>
    <property type="match status" value="1"/>
</dbReference>
<evidence type="ECO:0000256" key="6">
    <source>
        <dbReference type="PIRSR" id="PIRSR627179-50"/>
    </source>
</evidence>
<evidence type="ECO:0000313" key="8">
    <source>
        <dbReference type="Proteomes" id="UP000689129"/>
    </source>
</evidence>
<protein>
    <recommendedName>
        <fullName evidence="3">Cx9C motif-containing protein 4, mitochondrial</fullName>
    </recommendedName>
</protein>
<evidence type="ECO:0000313" key="7">
    <source>
        <dbReference type="EMBL" id="KAG7119237.1"/>
    </source>
</evidence>
<evidence type="ECO:0000256" key="3">
    <source>
        <dbReference type="ARBA" id="ARBA00019406"/>
    </source>
</evidence>
<feature type="disulfide bond" evidence="6">
    <location>
        <begin position="13"/>
        <end position="44"/>
    </location>
</feature>
<dbReference type="Gene3D" id="1.10.287.1130">
    <property type="entry name" value="CytochromE C oxidase copper chaperone"/>
    <property type="match status" value="1"/>
</dbReference>
<dbReference type="PANTHER" id="PTHR15590">
    <property type="entry name" value="CX9C MOTIF-CONTAINING PROTEIN 4"/>
    <property type="match status" value="1"/>
</dbReference>
<evidence type="ECO:0000256" key="2">
    <source>
        <dbReference type="ARBA" id="ARBA00009858"/>
    </source>
</evidence>